<feature type="domain" description="DUF3955" evidence="2">
    <location>
        <begin position="10"/>
        <end position="60"/>
    </location>
</feature>
<evidence type="ECO:0000256" key="1">
    <source>
        <dbReference type="SAM" id="Phobius"/>
    </source>
</evidence>
<feature type="transmembrane region" description="Helical" evidence="1">
    <location>
        <begin position="7"/>
        <end position="28"/>
    </location>
</feature>
<dbReference type="AlphaFoldDB" id="A0A431V8F4"/>
<keyword evidence="1" id="KW-0472">Membrane</keyword>
<keyword evidence="1" id="KW-0812">Transmembrane</keyword>
<dbReference type="InterPro" id="IPR025016">
    <property type="entry name" value="DUF3955"/>
</dbReference>
<feature type="transmembrane region" description="Helical" evidence="1">
    <location>
        <begin position="48"/>
        <end position="68"/>
    </location>
</feature>
<keyword evidence="1" id="KW-1133">Transmembrane helix</keyword>
<name>A0A431V8F4_9GAMM</name>
<evidence type="ECO:0000313" key="3">
    <source>
        <dbReference type="EMBL" id="RTR06558.1"/>
    </source>
</evidence>
<keyword evidence="4" id="KW-1185">Reference proteome</keyword>
<dbReference type="Pfam" id="PF13127">
    <property type="entry name" value="DUF3955"/>
    <property type="match status" value="1"/>
</dbReference>
<accession>A0A431V8F4</accession>
<protein>
    <submittedName>
        <fullName evidence="3">DUF3955 domain-containing protein</fullName>
    </submittedName>
</protein>
<evidence type="ECO:0000259" key="2">
    <source>
        <dbReference type="Pfam" id="PF13127"/>
    </source>
</evidence>
<proteinExistence type="predicted"/>
<dbReference type="Proteomes" id="UP000267400">
    <property type="component" value="Unassembled WGS sequence"/>
</dbReference>
<dbReference type="RefSeq" id="WP_126481093.1">
    <property type="nucleotide sequence ID" value="NZ_RXNS01000002.1"/>
</dbReference>
<evidence type="ECO:0000313" key="4">
    <source>
        <dbReference type="Proteomes" id="UP000267400"/>
    </source>
</evidence>
<reference evidence="3 4" key="1">
    <citation type="submission" date="2018-12" db="EMBL/GenBank/DDBJ databases">
        <authorList>
            <person name="Yu L."/>
        </authorList>
    </citation>
    <scope>NUCLEOTIDE SEQUENCE [LARGE SCALE GENOMIC DNA]</scope>
    <source>
        <strain evidence="3 4">11S</strain>
    </source>
</reference>
<dbReference type="OrthoDB" id="9805856at2"/>
<sequence length="75" mass="8474">MTIFRTTGFLSAFFFTTAVTCGVVYRLIGSHIDTRGVLHEPFFLIPLGWLSLALGLMLLLACVGSWLARRNRRRD</sequence>
<organism evidence="3 4">
    <name type="scientific">Halomonas nitroreducens</name>
    <dbReference type="NCBI Taxonomy" id="447425"/>
    <lineage>
        <taxon>Bacteria</taxon>
        <taxon>Pseudomonadati</taxon>
        <taxon>Pseudomonadota</taxon>
        <taxon>Gammaproteobacteria</taxon>
        <taxon>Oceanospirillales</taxon>
        <taxon>Halomonadaceae</taxon>
        <taxon>Halomonas</taxon>
    </lineage>
</organism>
<comment type="caution">
    <text evidence="3">The sequence shown here is derived from an EMBL/GenBank/DDBJ whole genome shotgun (WGS) entry which is preliminary data.</text>
</comment>
<gene>
    <name evidence="3" type="ORF">EKG36_03560</name>
</gene>
<dbReference type="EMBL" id="RXNS01000002">
    <property type="protein sequence ID" value="RTR06558.1"/>
    <property type="molecule type" value="Genomic_DNA"/>
</dbReference>